<dbReference type="VEuPathDB" id="VectorBase:GMOY000253"/>
<dbReference type="SMART" id="SM00307">
    <property type="entry name" value="ILWEQ"/>
    <property type="match status" value="1"/>
</dbReference>
<feature type="domain" description="ENTH" evidence="6">
    <location>
        <begin position="1"/>
        <end position="128"/>
    </location>
</feature>
<dbReference type="EMBL" id="CCAG010018358">
    <property type="status" value="NOT_ANNOTATED_CDS"/>
    <property type="molecule type" value="Genomic_DNA"/>
</dbReference>
<evidence type="ECO:0000256" key="5">
    <source>
        <dbReference type="SAM" id="Coils"/>
    </source>
</evidence>
<dbReference type="EMBL" id="CCAG010018357">
    <property type="status" value="NOT_ANNOTATED_CDS"/>
    <property type="molecule type" value="Genomic_DNA"/>
</dbReference>
<dbReference type="PANTHER" id="PTHR10407:SF15">
    <property type="entry name" value="HUNTINGTIN INTERACTING PROTEIN 1"/>
    <property type="match status" value="1"/>
</dbReference>
<proteinExistence type="inferred from homology"/>
<dbReference type="PhylomeDB" id="A0A1B0F9S9"/>
<keyword evidence="3" id="KW-0963">Cytoplasm</keyword>
<dbReference type="InterPro" id="IPR011417">
    <property type="entry name" value="ANTH_dom"/>
</dbReference>
<feature type="coiled-coil region" evidence="5">
    <location>
        <begin position="302"/>
        <end position="353"/>
    </location>
</feature>
<dbReference type="SMART" id="SM00273">
    <property type="entry name" value="ENTH"/>
    <property type="match status" value="1"/>
</dbReference>
<dbReference type="GO" id="GO:0043325">
    <property type="term" value="F:phosphatidylinositol-3,4-bisphosphate binding"/>
    <property type="evidence" value="ECO:0007669"/>
    <property type="project" value="TreeGrafter"/>
</dbReference>
<dbReference type="GO" id="GO:0032051">
    <property type="term" value="F:clathrin light chain binding"/>
    <property type="evidence" value="ECO:0007669"/>
    <property type="project" value="TreeGrafter"/>
</dbReference>
<dbReference type="Gene3D" id="1.20.1410.10">
    <property type="entry name" value="I/LWEQ domain"/>
    <property type="match status" value="1"/>
</dbReference>
<feature type="coiled-coil region" evidence="5">
    <location>
        <begin position="452"/>
        <end position="486"/>
    </location>
</feature>
<feature type="coiled-coil region" evidence="5">
    <location>
        <begin position="571"/>
        <end position="605"/>
    </location>
</feature>
<dbReference type="InterPro" id="IPR030224">
    <property type="entry name" value="Sla2_fam"/>
</dbReference>
<dbReference type="Gene3D" id="1.25.40.90">
    <property type="match status" value="1"/>
</dbReference>
<dbReference type="STRING" id="37546.A0A1B0F9S9"/>
<evidence type="ECO:0000259" key="7">
    <source>
        <dbReference type="PROSITE" id="PS50945"/>
    </source>
</evidence>
<dbReference type="GO" id="GO:0035615">
    <property type="term" value="F:clathrin adaptor activity"/>
    <property type="evidence" value="ECO:0007669"/>
    <property type="project" value="TreeGrafter"/>
</dbReference>
<dbReference type="GO" id="GO:0030136">
    <property type="term" value="C:clathrin-coated vesicle"/>
    <property type="evidence" value="ECO:0007669"/>
    <property type="project" value="TreeGrafter"/>
</dbReference>
<comment type="subcellular location">
    <subcellularLocation>
        <location evidence="1">Cytoplasm</location>
    </subcellularLocation>
</comment>
<evidence type="ECO:0000313" key="9">
    <source>
        <dbReference type="Proteomes" id="UP000092444"/>
    </source>
</evidence>
<dbReference type="GO" id="GO:0006897">
    <property type="term" value="P:endocytosis"/>
    <property type="evidence" value="ECO:0007669"/>
    <property type="project" value="InterPro"/>
</dbReference>
<dbReference type="InterPro" id="IPR008942">
    <property type="entry name" value="ENTH_VHS"/>
</dbReference>
<dbReference type="InterPro" id="IPR002558">
    <property type="entry name" value="ILWEQ_dom"/>
</dbReference>
<evidence type="ECO:0000256" key="1">
    <source>
        <dbReference type="ARBA" id="ARBA00004496"/>
    </source>
</evidence>
<reference evidence="8" key="1">
    <citation type="submission" date="2020-05" db="UniProtKB">
        <authorList>
            <consortium name="EnsemblMetazoa"/>
        </authorList>
    </citation>
    <scope>IDENTIFICATION</scope>
    <source>
        <strain evidence="8">Yale</strain>
    </source>
</reference>
<feature type="domain" description="I/LWEQ" evidence="7">
    <location>
        <begin position="750"/>
        <end position="992"/>
    </location>
</feature>
<dbReference type="FunFam" id="1.20.1410.10:FF:000006">
    <property type="entry name" value="Huntingtin interacting protein"/>
    <property type="match status" value="1"/>
</dbReference>
<dbReference type="CDD" id="cd17006">
    <property type="entry name" value="ANTH_N_HIP1_like"/>
    <property type="match status" value="1"/>
</dbReference>
<dbReference type="SUPFAM" id="SSF109885">
    <property type="entry name" value="I/LWEQ domain"/>
    <property type="match status" value="1"/>
</dbReference>
<dbReference type="GO" id="GO:0007015">
    <property type="term" value="P:actin filament organization"/>
    <property type="evidence" value="ECO:0007669"/>
    <property type="project" value="TreeGrafter"/>
</dbReference>
<dbReference type="FunFam" id="1.25.40.90:FF:000012">
    <property type="entry name" value="Huntingtin interacting protein 1-related"/>
    <property type="match status" value="1"/>
</dbReference>
<evidence type="ECO:0008006" key="10">
    <source>
        <dbReference type="Google" id="ProtNLM"/>
    </source>
</evidence>
<dbReference type="Pfam" id="PF07651">
    <property type="entry name" value="ANTH"/>
    <property type="match status" value="1"/>
</dbReference>
<evidence type="ECO:0000256" key="2">
    <source>
        <dbReference type="ARBA" id="ARBA00010135"/>
    </source>
</evidence>
<keyword evidence="9" id="KW-1185">Reference proteome</keyword>
<keyword evidence="5" id="KW-0175">Coiled coil</keyword>
<dbReference type="PROSITE" id="PS50942">
    <property type="entry name" value="ENTH"/>
    <property type="match status" value="1"/>
</dbReference>
<name>A0A1B0F9S9_GLOMM</name>
<dbReference type="SUPFAM" id="SSF48464">
    <property type="entry name" value="ENTH/VHS domain"/>
    <property type="match status" value="1"/>
</dbReference>
<dbReference type="Pfam" id="PF01608">
    <property type="entry name" value="I_LWEQ"/>
    <property type="match status" value="1"/>
</dbReference>
<evidence type="ECO:0000256" key="3">
    <source>
        <dbReference type="ARBA" id="ARBA00022490"/>
    </source>
</evidence>
<keyword evidence="4" id="KW-0009">Actin-binding</keyword>
<dbReference type="PANTHER" id="PTHR10407">
    <property type="entry name" value="HUNTINGTIN INTERACTING PROTEIN 1"/>
    <property type="match status" value="1"/>
</dbReference>
<dbReference type="PROSITE" id="PS50945">
    <property type="entry name" value="I_LWEQ"/>
    <property type="match status" value="1"/>
</dbReference>
<evidence type="ECO:0000259" key="6">
    <source>
        <dbReference type="PROSITE" id="PS50942"/>
    </source>
</evidence>
<dbReference type="InterPro" id="IPR013809">
    <property type="entry name" value="ENTH"/>
</dbReference>
<dbReference type="GO" id="GO:0051015">
    <property type="term" value="F:actin filament binding"/>
    <property type="evidence" value="ECO:0007669"/>
    <property type="project" value="TreeGrafter"/>
</dbReference>
<dbReference type="GO" id="GO:0080025">
    <property type="term" value="F:phosphatidylinositol-3,5-bisphosphate binding"/>
    <property type="evidence" value="ECO:0007669"/>
    <property type="project" value="TreeGrafter"/>
</dbReference>
<dbReference type="InterPro" id="IPR035964">
    <property type="entry name" value="I/LWEQ_dom_sf"/>
</dbReference>
<dbReference type="Proteomes" id="UP000092444">
    <property type="component" value="Unassembled WGS sequence"/>
</dbReference>
<dbReference type="AlphaFoldDB" id="A0A1B0F9S9"/>
<accession>A0A1B0F9S9</accession>
<organism evidence="8 9">
    <name type="scientific">Glossina morsitans morsitans</name>
    <name type="common">Savannah tsetse fly</name>
    <dbReference type="NCBI Taxonomy" id="37546"/>
    <lineage>
        <taxon>Eukaryota</taxon>
        <taxon>Metazoa</taxon>
        <taxon>Ecdysozoa</taxon>
        <taxon>Arthropoda</taxon>
        <taxon>Hexapoda</taxon>
        <taxon>Insecta</taxon>
        <taxon>Pterygota</taxon>
        <taxon>Neoptera</taxon>
        <taxon>Endopterygota</taxon>
        <taxon>Diptera</taxon>
        <taxon>Brachycera</taxon>
        <taxon>Muscomorpha</taxon>
        <taxon>Hippoboscoidea</taxon>
        <taxon>Glossinidae</taxon>
        <taxon>Glossina</taxon>
    </lineage>
</organism>
<evidence type="ECO:0000256" key="4">
    <source>
        <dbReference type="ARBA" id="ARBA00023203"/>
    </source>
</evidence>
<sequence>MDKDSNNLVVSITKALNPTETPLKMKHARNIIIATYRTKEVKSVWSIITRQPLMEHRFTAWKFCHMLHKVMREGHPICLKQSLTHKALILEVGKLWGHLQDGVGTCIESYTKLVVNKLEFHEKNAIFPGSLLLEFNEVEKFAEDDRNFSTLQVFDYLDHIIDVQSKIFASVNIFRMSSMTPQGQCRLAPLITLIQDSNPLYDISVRLMFKLHNGLPSDVLTGHRDRFNDLFSKIKYFYDNVRPLQYFADVIQVPSLPENAPNFLSQIDLGNYVAPTVYVKQDQEEPAENLVDNLTPIENPDLSERDNIIKRLQEELLEKENQLKNEAKLICKMSELNLKNRALETELSTIKEKFIELMISNENLETQLKEASSFRSETREWEEKTKSMEEKFEKIKLMYAKLREEHVNLLRMQSEEKRTLHSEKESKACLEMDVKESKFKIEEMQKMLNMKTMEWENQLADKNLEITKLKSEITQKDDAFKELRSECDAHAVKYQELLKKNDCETELSRKLNDDVNLKQLKYAALLEEKANCEEKITEDETVMSVNVLLLQSMNFTIHSITSEKYELDKRLHNLDESVLSLKEELEKAKKESDDLKRDKNEAEHLLFEAVSSMMKETFKILDCLGDSELTAEKALENIKQIQRLLRQLSTEYSRYSKSPNEINGLISTCLNLMHAITTLHTCLVYISNNTSDLVKAEDILQNSNEFRDSLKPVYQILSNKKDPKILQDTLESIPSAKLKAMEELMLSLINVSPEGHNLEYMLQMELKAMDQIIEEATNKIIEIYSDSKSSNNGIKLEVHDKILDSCTSLMKSIKILIKKSRLLQEEIVAQGKGHFPAKEFYKRNSQWAEGLISASKNIAKGANFLVESANKFFTTESSNNFEIIVAAQEIAASTAQLVIASKVKADKNSQKLVELTKASRDVSQATGSVVAAVKDGNIQLDNFNELELTQLTPSQMKTREMEIHVKVLELEQALQNERYKLMSFRKTCYKNAQED</sequence>
<feature type="coiled-coil region" evidence="5">
    <location>
        <begin position="631"/>
        <end position="658"/>
    </location>
</feature>
<dbReference type="GO" id="GO:0048268">
    <property type="term" value="P:clathrin coat assembly"/>
    <property type="evidence" value="ECO:0007669"/>
    <property type="project" value="TreeGrafter"/>
</dbReference>
<dbReference type="EnsemblMetazoa" id="GMOY000253-RA">
    <property type="protein sequence ID" value="GMOY000253-PA"/>
    <property type="gene ID" value="GMOY000253"/>
</dbReference>
<comment type="similarity">
    <text evidence="2">Belongs to the SLA2 family.</text>
</comment>
<evidence type="ECO:0000313" key="8">
    <source>
        <dbReference type="EnsemblMetazoa" id="GMOY000253-PA"/>
    </source>
</evidence>
<dbReference type="GO" id="GO:0030864">
    <property type="term" value="C:cortical actin cytoskeleton"/>
    <property type="evidence" value="ECO:0007669"/>
    <property type="project" value="TreeGrafter"/>
</dbReference>
<protein>
    <recommendedName>
        <fullName evidence="10">Huntingtin-interacting protein 1</fullName>
    </recommendedName>
</protein>